<dbReference type="AlphaFoldDB" id="A0AB35C0Q5"/>
<feature type="domain" description="THIF-type NAD/FAD binding fold" evidence="2">
    <location>
        <begin position="7"/>
        <end position="246"/>
    </location>
</feature>
<dbReference type="RefSeq" id="WP_213404190.1">
    <property type="nucleotide sequence ID" value="NZ_JAGIBT010000002.1"/>
</dbReference>
<name>A0AB35C0Q5_9GAMM</name>
<dbReference type="Gene3D" id="3.40.50.720">
    <property type="entry name" value="NAD(P)-binding Rossmann-like Domain"/>
    <property type="match status" value="1"/>
</dbReference>
<evidence type="ECO:0000256" key="1">
    <source>
        <dbReference type="ARBA" id="ARBA00009919"/>
    </source>
</evidence>
<dbReference type="SUPFAM" id="SSF69572">
    <property type="entry name" value="Activating enzymes of the ubiquitin-like proteins"/>
    <property type="match status" value="1"/>
</dbReference>
<dbReference type="GO" id="GO:0016779">
    <property type="term" value="F:nucleotidyltransferase activity"/>
    <property type="evidence" value="ECO:0007669"/>
    <property type="project" value="UniProtKB-KW"/>
</dbReference>
<organism evidence="3 4">
    <name type="scientific">Wohlfahrtiimonas chitiniclastica</name>
    <dbReference type="NCBI Taxonomy" id="400946"/>
    <lineage>
        <taxon>Bacteria</taxon>
        <taxon>Pseudomonadati</taxon>
        <taxon>Pseudomonadota</taxon>
        <taxon>Gammaproteobacteria</taxon>
        <taxon>Cardiobacteriales</taxon>
        <taxon>Ignatzschineriaceae</taxon>
        <taxon>Wohlfahrtiimonas</taxon>
    </lineage>
</organism>
<keyword evidence="3" id="KW-0808">Transferase</keyword>
<comment type="caution">
    <text evidence="3">The sequence shown here is derived from an EMBL/GenBank/DDBJ whole genome shotgun (WGS) entry which is preliminary data.</text>
</comment>
<proteinExistence type="inferred from homology"/>
<dbReference type="GO" id="GO:0004792">
    <property type="term" value="F:thiosulfate-cyanide sulfurtransferase activity"/>
    <property type="evidence" value="ECO:0007669"/>
    <property type="project" value="TreeGrafter"/>
</dbReference>
<dbReference type="Proteomes" id="UP000680020">
    <property type="component" value="Unassembled WGS sequence"/>
</dbReference>
<dbReference type="InterPro" id="IPR035985">
    <property type="entry name" value="Ubiquitin-activating_enz"/>
</dbReference>
<dbReference type="PANTHER" id="PTHR10953:SF102">
    <property type="entry name" value="ADENYLYLTRANSFERASE AND SULFURTRANSFERASE MOCS3"/>
    <property type="match status" value="1"/>
</dbReference>
<evidence type="ECO:0000313" key="3">
    <source>
        <dbReference type="EMBL" id="MBS7825140.1"/>
    </source>
</evidence>
<gene>
    <name evidence="3" type="ORF">J7561_07985</name>
</gene>
<dbReference type="GO" id="GO:0008146">
    <property type="term" value="F:sulfotransferase activity"/>
    <property type="evidence" value="ECO:0007669"/>
    <property type="project" value="TreeGrafter"/>
</dbReference>
<dbReference type="Pfam" id="PF00899">
    <property type="entry name" value="ThiF"/>
    <property type="match status" value="1"/>
</dbReference>
<dbReference type="FunFam" id="3.40.50.720:FF:000080">
    <property type="entry name" value="Thiazole biosynthesis adenylyltransferase ThiF"/>
    <property type="match status" value="1"/>
</dbReference>
<dbReference type="InterPro" id="IPR045886">
    <property type="entry name" value="ThiF/MoeB/HesA"/>
</dbReference>
<dbReference type="PANTHER" id="PTHR10953">
    <property type="entry name" value="UBIQUITIN-ACTIVATING ENZYME E1"/>
    <property type="match status" value="1"/>
</dbReference>
<evidence type="ECO:0000259" key="2">
    <source>
        <dbReference type="Pfam" id="PF00899"/>
    </source>
</evidence>
<dbReference type="CDD" id="cd00757">
    <property type="entry name" value="ThiF_MoeB_HesA_family"/>
    <property type="match status" value="1"/>
</dbReference>
<dbReference type="InterPro" id="IPR000594">
    <property type="entry name" value="ThiF_NAD_FAD-bd"/>
</dbReference>
<dbReference type="EMBL" id="JAGIBU010000007">
    <property type="protein sequence ID" value="MBS7825140.1"/>
    <property type="molecule type" value="Genomic_DNA"/>
</dbReference>
<keyword evidence="3" id="KW-0548">Nucleotidyltransferase</keyword>
<dbReference type="GO" id="GO:0008641">
    <property type="term" value="F:ubiquitin-like modifier activating enzyme activity"/>
    <property type="evidence" value="ECO:0007669"/>
    <property type="project" value="InterPro"/>
</dbReference>
<comment type="similarity">
    <text evidence="1">Belongs to the HesA/MoeB/ThiF family.</text>
</comment>
<protein>
    <submittedName>
        <fullName evidence="3">ThiF family adenylyltransferase</fullName>
    </submittedName>
</protein>
<dbReference type="PROSITE" id="PS51257">
    <property type="entry name" value="PROKAR_LIPOPROTEIN"/>
    <property type="match status" value="1"/>
</dbReference>
<dbReference type="GO" id="GO:0005829">
    <property type="term" value="C:cytosol"/>
    <property type="evidence" value="ECO:0007669"/>
    <property type="project" value="TreeGrafter"/>
</dbReference>
<evidence type="ECO:0000313" key="4">
    <source>
        <dbReference type="Proteomes" id="UP000680020"/>
    </source>
</evidence>
<reference evidence="3" key="1">
    <citation type="submission" date="2021-03" db="EMBL/GenBank/DDBJ databases">
        <title>Identification and antibiotic profiling of Wohlfahrtiimonas chitiniclastica, an underestimated human pathogen.</title>
        <authorList>
            <person name="Kopf A."/>
            <person name="Bunk B."/>
            <person name="Coldewey S."/>
            <person name="Gunzer F."/>
            <person name="Riedel T."/>
            <person name="Schroettner P."/>
        </authorList>
    </citation>
    <scope>NUCLEOTIDE SEQUENCE</scope>
    <source>
        <strain evidence="3">DSM 100917</strain>
    </source>
</reference>
<sequence length="342" mass="38102">MSIDPRYHRLARFARIQTAGVERLNQATVVIIGCGALGAQHAETLTRSGIGHVILVDRDFVELSNLQRQTLFTEVDAAAALPKVVALKQHLMAINHTTRITTHLVDVSSDNIVDLIKGADLVLDGTDNLALRMIINDACYQQNIPWIFGSALESYGMSHNFNVPHRQDLPCLRCILGAIPLESGDTCSSVGVIQPILQLISSIQTTEAIKFFVEPSAMRETLWTMDVWSSHSQAINLTKFKQKQCPTCGENPTYPALMHVQREAQRLCGDGSVMIREMQPLDLAALEKILIKQGIAHRFNEYFLNIEGDNRIILFKDGRAIVYGTHDVDEALTMYQNLINLI</sequence>
<accession>A0AB35C0Q5</accession>